<dbReference type="Proteomes" id="UP001497382">
    <property type="component" value="Unassembled WGS sequence"/>
</dbReference>
<comment type="caution">
    <text evidence="1">The sequence shown here is derived from an EMBL/GenBank/DDBJ whole genome shotgun (WGS) entry which is preliminary data.</text>
</comment>
<sequence>MYVSFRKTPAYVSVNSPDTTMMRTQTNVKISFMEDALATLTTLKPEMNVKKRV</sequence>
<proteinExistence type="predicted"/>
<accession>A0AAV1ZWD8</accession>
<gene>
    <name evidence="1" type="ORF">LARSCL_LOCUS7670</name>
</gene>
<dbReference type="EMBL" id="CAXIEN010000080">
    <property type="protein sequence ID" value="CAL1274726.1"/>
    <property type="molecule type" value="Genomic_DNA"/>
</dbReference>
<organism evidence="1 2">
    <name type="scientific">Larinioides sclopetarius</name>
    <dbReference type="NCBI Taxonomy" id="280406"/>
    <lineage>
        <taxon>Eukaryota</taxon>
        <taxon>Metazoa</taxon>
        <taxon>Ecdysozoa</taxon>
        <taxon>Arthropoda</taxon>
        <taxon>Chelicerata</taxon>
        <taxon>Arachnida</taxon>
        <taxon>Araneae</taxon>
        <taxon>Araneomorphae</taxon>
        <taxon>Entelegynae</taxon>
        <taxon>Araneoidea</taxon>
        <taxon>Araneidae</taxon>
        <taxon>Larinioides</taxon>
    </lineage>
</organism>
<reference evidence="1 2" key="1">
    <citation type="submission" date="2024-04" db="EMBL/GenBank/DDBJ databases">
        <authorList>
            <person name="Rising A."/>
            <person name="Reimegard J."/>
            <person name="Sonavane S."/>
            <person name="Akerstrom W."/>
            <person name="Nylinder S."/>
            <person name="Hedman E."/>
            <person name="Kallberg Y."/>
        </authorList>
    </citation>
    <scope>NUCLEOTIDE SEQUENCE [LARGE SCALE GENOMIC DNA]</scope>
</reference>
<name>A0AAV1ZWD8_9ARAC</name>
<keyword evidence="2" id="KW-1185">Reference proteome</keyword>
<dbReference type="AlphaFoldDB" id="A0AAV1ZWD8"/>
<evidence type="ECO:0000313" key="2">
    <source>
        <dbReference type="Proteomes" id="UP001497382"/>
    </source>
</evidence>
<evidence type="ECO:0000313" key="1">
    <source>
        <dbReference type="EMBL" id="CAL1274726.1"/>
    </source>
</evidence>
<protein>
    <submittedName>
        <fullName evidence="1">Uncharacterized protein</fullName>
    </submittedName>
</protein>